<feature type="compositionally biased region" description="Basic and acidic residues" evidence="3">
    <location>
        <begin position="536"/>
        <end position="548"/>
    </location>
</feature>
<keyword evidence="4" id="KW-1133">Transmembrane helix</keyword>
<comment type="caution">
    <text evidence="6">The sequence shown here is derived from an EMBL/GenBank/DDBJ whole genome shotgun (WGS) entry which is preliminary data.</text>
</comment>
<accession>A0A9P4R693</accession>
<protein>
    <recommendedName>
        <fullName evidence="8">Kelch repeat protein</fullName>
    </recommendedName>
</protein>
<keyword evidence="5" id="KW-0732">Signal</keyword>
<keyword evidence="1" id="KW-0880">Kelch repeat</keyword>
<sequence length="655" mass="71332">MASMYQTLDRRASSSVLWATLLLISSTVIARDLNPVDNFCGRWYQQSVIKNDVLFIDSGVQKWNVTPNSTTFYGINNNILTIPLTSTWDWKTNIKIDIHPKNETNPNTGTLPPSLTRGHMFHGPAEDASVYIYGGTTYQGNRSFDGYRTPDASTYSLWTYAQNSSGYPWMQYDLSLPWIPNHGAVAEAIDQKRGFYLNGQIDWGTSTSTLNWTNVDAYVPLDGMLILDLENQTATNISTPGIGGGAPRVGGTMEYFAPVGGMGILVALGGMVKNSSQQSALLNYNHGKLIDFATVDVFDINSYLDDPESNGKWYQQKTSGTIPEPRIDFCTVAISAPDNSSHHIYLYSGIDPNKGQEKSAGYDDVYVLSIPSFTWTPIFQNGQAPRWGHNCHVAGKRQMVTVGGNITNTGICDWELKGVAFLDLTTATWGSVFLSNSSDYQVPKQAFPATGGNATGFATIHEPAKGWTDSGLQTVFNTPRKWSLSAPTEKKKTNTGAIAGGVVGGVAGLALIAGLLFFLRRRHTQRRAPGELDNNEISRNELSDQKDKHELQAVNESEPAELPGPEMAELHAPREVVEADHITTTNRAELSGTNVVAGGLHGVPIVRTPGDDLPSPPLSAPGLSRPPRSDDETLPPRASQEAERVESAAHTDKPR</sequence>
<proteinExistence type="predicted"/>
<keyword evidence="7" id="KW-1185">Reference proteome</keyword>
<feature type="signal peptide" evidence="5">
    <location>
        <begin position="1"/>
        <end position="30"/>
    </location>
</feature>
<dbReference type="InterPro" id="IPR015915">
    <property type="entry name" value="Kelch-typ_b-propeller"/>
</dbReference>
<dbReference type="Gene3D" id="1.20.5.510">
    <property type="entry name" value="Single helix bin"/>
    <property type="match status" value="1"/>
</dbReference>
<evidence type="ECO:0000313" key="7">
    <source>
        <dbReference type="Proteomes" id="UP000799444"/>
    </source>
</evidence>
<keyword evidence="4" id="KW-0812">Transmembrane</keyword>
<evidence type="ECO:0000256" key="4">
    <source>
        <dbReference type="SAM" id="Phobius"/>
    </source>
</evidence>
<gene>
    <name evidence="6" type="ORF">EJ04DRAFT_286272</name>
</gene>
<dbReference type="Proteomes" id="UP000799444">
    <property type="component" value="Unassembled WGS sequence"/>
</dbReference>
<dbReference type="PANTHER" id="PTHR46093:SF18">
    <property type="entry name" value="FIBRONECTIN TYPE-III DOMAIN-CONTAINING PROTEIN"/>
    <property type="match status" value="1"/>
</dbReference>
<keyword evidence="4" id="KW-0472">Membrane</keyword>
<feature type="chain" id="PRO_5040155109" description="Kelch repeat protein" evidence="5">
    <location>
        <begin position="31"/>
        <end position="655"/>
    </location>
</feature>
<keyword evidence="2" id="KW-0677">Repeat</keyword>
<evidence type="ECO:0000313" key="6">
    <source>
        <dbReference type="EMBL" id="KAF2739659.1"/>
    </source>
</evidence>
<evidence type="ECO:0000256" key="3">
    <source>
        <dbReference type="SAM" id="MobiDB-lite"/>
    </source>
</evidence>
<feature type="transmembrane region" description="Helical" evidence="4">
    <location>
        <begin position="497"/>
        <end position="519"/>
    </location>
</feature>
<dbReference type="Gene3D" id="2.120.10.80">
    <property type="entry name" value="Kelch-type beta propeller"/>
    <property type="match status" value="1"/>
</dbReference>
<feature type="region of interest" description="Disordered" evidence="3">
    <location>
        <begin position="529"/>
        <end position="548"/>
    </location>
</feature>
<dbReference type="PANTHER" id="PTHR46093">
    <property type="entry name" value="ACYL-COA-BINDING DOMAIN-CONTAINING PROTEIN 5"/>
    <property type="match status" value="1"/>
</dbReference>
<feature type="compositionally biased region" description="Basic and acidic residues" evidence="3">
    <location>
        <begin position="640"/>
        <end position="655"/>
    </location>
</feature>
<evidence type="ECO:0000256" key="2">
    <source>
        <dbReference type="ARBA" id="ARBA00022737"/>
    </source>
</evidence>
<organism evidence="6 7">
    <name type="scientific">Polyplosphaeria fusca</name>
    <dbReference type="NCBI Taxonomy" id="682080"/>
    <lineage>
        <taxon>Eukaryota</taxon>
        <taxon>Fungi</taxon>
        <taxon>Dikarya</taxon>
        <taxon>Ascomycota</taxon>
        <taxon>Pezizomycotina</taxon>
        <taxon>Dothideomycetes</taxon>
        <taxon>Pleosporomycetidae</taxon>
        <taxon>Pleosporales</taxon>
        <taxon>Tetraplosphaeriaceae</taxon>
        <taxon>Polyplosphaeria</taxon>
    </lineage>
</organism>
<evidence type="ECO:0000256" key="1">
    <source>
        <dbReference type="ARBA" id="ARBA00022441"/>
    </source>
</evidence>
<reference evidence="6" key="1">
    <citation type="journal article" date="2020" name="Stud. Mycol.">
        <title>101 Dothideomycetes genomes: a test case for predicting lifestyles and emergence of pathogens.</title>
        <authorList>
            <person name="Haridas S."/>
            <person name="Albert R."/>
            <person name="Binder M."/>
            <person name="Bloem J."/>
            <person name="Labutti K."/>
            <person name="Salamov A."/>
            <person name="Andreopoulos B."/>
            <person name="Baker S."/>
            <person name="Barry K."/>
            <person name="Bills G."/>
            <person name="Bluhm B."/>
            <person name="Cannon C."/>
            <person name="Castanera R."/>
            <person name="Culley D."/>
            <person name="Daum C."/>
            <person name="Ezra D."/>
            <person name="Gonzalez J."/>
            <person name="Henrissat B."/>
            <person name="Kuo A."/>
            <person name="Liang C."/>
            <person name="Lipzen A."/>
            <person name="Lutzoni F."/>
            <person name="Magnuson J."/>
            <person name="Mondo S."/>
            <person name="Nolan M."/>
            <person name="Ohm R."/>
            <person name="Pangilinan J."/>
            <person name="Park H.-J."/>
            <person name="Ramirez L."/>
            <person name="Alfaro M."/>
            <person name="Sun H."/>
            <person name="Tritt A."/>
            <person name="Yoshinaga Y."/>
            <person name="Zwiers L.-H."/>
            <person name="Turgeon B."/>
            <person name="Goodwin S."/>
            <person name="Spatafora J."/>
            <person name="Crous P."/>
            <person name="Grigoriev I."/>
        </authorList>
    </citation>
    <scope>NUCLEOTIDE SEQUENCE</scope>
    <source>
        <strain evidence="6">CBS 125425</strain>
    </source>
</reference>
<feature type="region of interest" description="Disordered" evidence="3">
    <location>
        <begin position="602"/>
        <end position="655"/>
    </location>
</feature>
<dbReference type="EMBL" id="ML996103">
    <property type="protein sequence ID" value="KAF2739659.1"/>
    <property type="molecule type" value="Genomic_DNA"/>
</dbReference>
<dbReference type="InterPro" id="IPR011043">
    <property type="entry name" value="Gal_Oxase/kelch_b-propeller"/>
</dbReference>
<dbReference type="OrthoDB" id="10251809at2759"/>
<dbReference type="AlphaFoldDB" id="A0A9P4R693"/>
<name>A0A9P4R693_9PLEO</name>
<evidence type="ECO:0000256" key="5">
    <source>
        <dbReference type="SAM" id="SignalP"/>
    </source>
</evidence>
<evidence type="ECO:0008006" key="8">
    <source>
        <dbReference type="Google" id="ProtNLM"/>
    </source>
</evidence>
<dbReference type="SUPFAM" id="SSF50965">
    <property type="entry name" value="Galactose oxidase, central domain"/>
    <property type="match status" value="1"/>
</dbReference>